<dbReference type="STRING" id="31234.E3M1Y4"/>
<sequence length="78" mass="8794">MLHERLQFSKFFYDFFPSHKECIPARVAGQPEDIANVIVFLAYRQLSSYIVGQSIVADGGSPLVMGMQAHDMMDILKS</sequence>
<dbReference type="Gene3D" id="3.40.50.720">
    <property type="entry name" value="NAD(P)-binding Rossmann-like Domain"/>
    <property type="match status" value="1"/>
</dbReference>
<organism evidence="2">
    <name type="scientific">Caenorhabditis remanei</name>
    <name type="common">Caenorhabditis vulgaris</name>
    <dbReference type="NCBI Taxonomy" id="31234"/>
    <lineage>
        <taxon>Eukaryota</taxon>
        <taxon>Metazoa</taxon>
        <taxon>Ecdysozoa</taxon>
        <taxon>Nematoda</taxon>
        <taxon>Chromadorea</taxon>
        <taxon>Rhabditida</taxon>
        <taxon>Rhabditina</taxon>
        <taxon>Rhabditomorpha</taxon>
        <taxon>Rhabditoidea</taxon>
        <taxon>Rhabditidae</taxon>
        <taxon>Peloderinae</taxon>
        <taxon>Caenorhabditis</taxon>
    </lineage>
</organism>
<dbReference type="InParanoid" id="E3M1Y4"/>
<evidence type="ECO:0008006" key="3">
    <source>
        <dbReference type="Google" id="ProtNLM"/>
    </source>
</evidence>
<dbReference type="EMBL" id="DS268421">
    <property type="protein sequence ID" value="EFO88657.1"/>
    <property type="molecule type" value="Genomic_DNA"/>
</dbReference>
<dbReference type="OMA" id="IETHKEC"/>
<proteinExistence type="predicted"/>
<reference evidence="1" key="1">
    <citation type="submission" date="2007-07" db="EMBL/GenBank/DDBJ databases">
        <title>PCAP assembly of the Caenorhabditis remanei genome.</title>
        <authorList>
            <consortium name="The Caenorhabditis remanei Sequencing Consortium"/>
            <person name="Wilson R.K."/>
        </authorList>
    </citation>
    <scope>NUCLEOTIDE SEQUENCE [LARGE SCALE GENOMIC DNA]</scope>
    <source>
        <strain evidence="1">PB4641</strain>
    </source>
</reference>
<dbReference type="AlphaFoldDB" id="E3M1Y4"/>
<keyword evidence="2" id="KW-1185">Reference proteome</keyword>
<dbReference type="InterPro" id="IPR036291">
    <property type="entry name" value="NAD(P)-bd_dom_sf"/>
</dbReference>
<dbReference type="PANTHER" id="PTHR44115:SF9">
    <property type="entry name" value="DEHYDROGENASES, SHORT CHAIN"/>
    <property type="match status" value="1"/>
</dbReference>
<dbReference type="PANTHER" id="PTHR44115">
    <property type="entry name" value="PROTEIN CBG09704"/>
    <property type="match status" value="1"/>
</dbReference>
<dbReference type="OrthoDB" id="1669814at2759"/>
<gene>
    <name evidence="1" type="ORF">CRE_06396</name>
</gene>
<evidence type="ECO:0000313" key="1">
    <source>
        <dbReference type="EMBL" id="EFO88657.1"/>
    </source>
</evidence>
<evidence type="ECO:0000313" key="2">
    <source>
        <dbReference type="Proteomes" id="UP000008281"/>
    </source>
</evidence>
<accession>E3M1Y4</accession>
<protein>
    <recommendedName>
        <fullName evidence="3">SDR family oxidoreductase</fullName>
    </recommendedName>
</protein>
<dbReference type="SUPFAM" id="SSF51735">
    <property type="entry name" value="NAD(P)-binding Rossmann-fold domains"/>
    <property type="match status" value="1"/>
</dbReference>
<dbReference type="Pfam" id="PF13561">
    <property type="entry name" value="adh_short_C2"/>
    <property type="match status" value="1"/>
</dbReference>
<dbReference type="Proteomes" id="UP000008281">
    <property type="component" value="Unassembled WGS sequence"/>
</dbReference>
<name>E3M1Y4_CAERE</name>
<dbReference type="HOGENOM" id="CLU_190918_0_0_1"/>
<dbReference type="eggNOG" id="KOG0725">
    <property type="taxonomic scope" value="Eukaryota"/>
</dbReference>
<dbReference type="InterPro" id="IPR002347">
    <property type="entry name" value="SDR_fam"/>
</dbReference>